<reference evidence="2" key="1">
    <citation type="journal article" date="2019" name="Int. J. Syst. Evol. Microbiol.">
        <title>The Global Catalogue of Microorganisms (GCM) 10K type strain sequencing project: providing services to taxonomists for standard genome sequencing and annotation.</title>
        <authorList>
            <consortium name="The Broad Institute Genomics Platform"/>
            <consortium name="The Broad Institute Genome Sequencing Center for Infectious Disease"/>
            <person name="Wu L."/>
            <person name="Ma J."/>
        </authorList>
    </citation>
    <scope>NUCLEOTIDE SEQUENCE [LARGE SCALE GENOMIC DNA]</scope>
    <source>
        <strain evidence="2">YJ-61-S</strain>
    </source>
</reference>
<dbReference type="Proteomes" id="UP001596043">
    <property type="component" value="Unassembled WGS sequence"/>
</dbReference>
<evidence type="ECO:0000313" key="1">
    <source>
        <dbReference type="EMBL" id="MFC4636008.1"/>
    </source>
</evidence>
<dbReference type="RefSeq" id="WP_379981788.1">
    <property type="nucleotide sequence ID" value="NZ_JBHSFV010000014.1"/>
</dbReference>
<organism evidence="1 2">
    <name type="scientific">Dokdonia ponticola</name>
    <dbReference type="NCBI Taxonomy" id="2041041"/>
    <lineage>
        <taxon>Bacteria</taxon>
        <taxon>Pseudomonadati</taxon>
        <taxon>Bacteroidota</taxon>
        <taxon>Flavobacteriia</taxon>
        <taxon>Flavobacteriales</taxon>
        <taxon>Flavobacteriaceae</taxon>
        <taxon>Dokdonia</taxon>
    </lineage>
</organism>
<name>A0ABV9I1D8_9FLAO</name>
<gene>
    <name evidence="1" type="ORF">ACFO3O_19015</name>
</gene>
<protein>
    <submittedName>
        <fullName evidence="1">Uncharacterized protein</fullName>
    </submittedName>
</protein>
<comment type="caution">
    <text evidence="1">The sequence shown here is derived from an EMBL/GenBank/DDBJ whole genome shotgun (WGS) entry which is preliminary data.</text>
</comment>
<dbReference type="EMBL" id="JBHSFV010000014">
    <property type="protein sequence ID" value="MFC4636008.1"/>
    <property type="molecule type" value="Genomic_DNA"/>
</dbReference>
<sequence length="309" mass="35961">MKDIIDEFDETIDYFIVCKGSDRRAYEVLRMLENKSIKVKKIIFFDFKERFEKLNEKGRIDYDDYPRIADNEETIKIDKLTNSLDIIRLLEPMIVARDSNTNFFLDITAFIKPHFFVLIKLLKGKIESDLLNIFYSEPEYYKFNQNLYDEYEYLKGSLDIQSIHGYLGSTLGSEDRILTILLGFEGNISSEIYEDVAPSNLMVINGLPSYLQKFKDISILNNSRLIANTESIIYANANDPFKMYNKLSLMKVNNEHKSIVIAPLGTKPMALGACMFALKYPEIRIIYPFPENFNTESNGNCSTTWLYRF</sequence>
<keyword evidence="2" id="KW-1185">Reference proteome</keyword>
<evidence type="ECO:0000313" key="2">
    <source>
        <dbReference type="Proteomes" id="UP001596043"/>
    </source>
</evidence>
<proteinExistence type="predicted"/>
<accession>A0ABV9I1D8</accession>